<name>A0AAN6MYE9_9PEZI</name>
<sequence length="364" mass="41330">MVQVFWVFRLCFTGAKDDDDEEDVERSTVATAELESARDRINGLESQVAQLLNRVTFMEPDSVVDQLRSQLVTQSAQMHKLRDQHPITLVGESTIRAKWTELSYKIRNTMSNYINIQRRTDGHNWLDRHEEYIASLGSKCRDPMQDGKGLHIVAEAVVWDRLRKFVLGDDKRCGEWIWAGGHSEALSKLTNDYVSSGPIAGRSPPLYRKEFHRWKAQTAAMLESMGSATALVDRVEEVTQDIVRMIGDIVYPWQLGQARRAIHGIVTDAAELDRIFCGQLSWYYCGYPCEMSYAVFDPSQMSSLNGNLGPRRTSSQMLVSLFVRPSLFKRGGETYDNYEESDLIEPCLVWVDAARNPVFGLSAS</sequence>
<dbReference type="Proteomes" id="UP001303473">
    <property type="component" value="Unassembled WGS sequence"/>
</dbReference>
<comment type="caution">
    <text evidence="2">The sequence shown here is derived from an EMBL/GenBank/DDBJ whole genome shotgun (WGS) entry which is preliminary data.</text>
</comment>
<gene>
    <name evidence="2" type="ORF">QBC46DRAFT_396995</name>
</gene>
<keyword evidence="3" id="KW-1185">Reference proteome</keyword>
<dbReference type="EMBL" id="MU853913">
    <property type="protein sequence ID" value="KAK3935664.1"/>
    <property type="molecule type" value="Genomic_DNA"/>
</dbReference>
<reference evidence="3" key="1">
    <citation type="journal article" date="2023" name="Mol. Phylogenet. Evol.">
        <title>Genome-scale phylogeny and comparative genomics of the fungal order Sordariales.</title>
        <authorList>
            <person name="Hensen N."/>
            <person name="Bonometti L."/>
            <person name="Westerberg I."/>
            <person name="Brannstrom I.O."/>
            <person name="Guillou S."/>
            <person name="Cros-Aarteil S."/>
            <person name="Calhoun S."/>
            <person name="Haridas S."/>
            <person name="Kuo A."/>
            <person name="Mondo S."/>
            <person name="Pangilinan J."/>
            <person name="Riley R."/>
            <person name="LaButti K."/>
            <person name="Andreopoulos B."/>
            <person name="Lipzen A."/>
            <person name="Chen C."/>
            <person name="Yan M."/>
            <person name="Daum C."/>
            <person name="Ng V."/>
            <person name="Clum A."/>
            <person name="Steindorff A."/>
            <person name="Ohm R.A."/>
            <person name="Martin F."/>
            <person name="Silar P."/>
            <person name="Natvig D.O."/>
            <person name="Lalanne C."/>
            <person name="Gautier V."/>
            <person name="Ament-Velasquez S.L."/>
            <person name="Kruys A."/>
            <person name="Hutchinson M.I."/>
            <person name="Powell A.J."/>
            <person name="Barry K."/>
            <person name="Miller A.N."/>
            <person name="Grigoriev I.V."/>
            <person name="Debuchy R."/>
            <person name="Gladieux P."/>
            <person name="Hiltunen Thoren M."/>
            <person name="Johannesson H."/>
        </authorList>
    </citation>
    <scope>NUCLEOTIDE SEQUENCE [LARGE SCALE GENOMIC DNA]</scope>
    <source>
        <strain evidence="3">CBS 340.73</strain>
    </source>
</reference>
<organism evidence="2 3">
    <name type="scientific">Diplogelasinospora grovesii</name>
    <dbReference type="NCBI Taxonomy" id="303347"/>
    <lineage>
        <taxon>Eukaryota</taxon>
        <taxon>Fungi</taxon>
        <taxon>Dikarya</taxon>
        <taxon>Ascomycota</taxon>
        <taxon>Pezizomycotina</taxon>
        <taxon>Sordariomycetes</taxon>
        <taxon>Sordariomycetidae</taxon>
        <taxon>Sordariales</taxon>
        <taxon>Diplogelasinosporaceae</taxon>
        <taxon>Diplogelasinospora</taxon>
    </lineage>
</organism>
<proteinExistence type="predicted"/>
<evidence type="ECO:0000313" key="3">
    <source>
        <dbReference type="Proteomes" id="UP001303473"/>
    </source>
</evidence>
<accession>A0AAN6MYE9</accession>
<protein>
    <submittedName>
        <fullName evidence="2">Uncharacterized protein</fullName>
    </submittedName>
</protein>
<keyword evidence="1" id="KW-0175">Coiled coil</keyword>
<dbReference type="AlphaFoldDB" id="A0AAN6MYE9"/>
<evidence type="ECO:0000313" key="2">
    <source>
        <dbReference type="EMBL" id="KAK3935664.1"/>
    </source>
</evidence>
<evidence type="ECO:0000256" key="1">
    <source>
        <dbReference type="SAM" id="Coils"/>
    </source>
</evidence>
<feature type="coiled-coil region" evidence="1">
    <location>
        <begin position="27"/>
        <end position="84"/>
    </location>
</feature>